<dbReference type="Pfam" id="PF12710">
    <property type="entry name" value="HAD"/>
    <property type="match status" value="1"/>
</dbReference>
<reference evidence="1 2" key="1">
    <citation type="submission" date="2021-11" db="EMBL/GenBank/DDBJ databases">
        <authorList>
            <person name="Liang Q."/>
            <person name="Mou H."/>
            <person name="Liu Z."/>
        </authorList>
    </citation>
    <scope>NUCLEOTIDE SEQUENCE [LARGE SCALE GENOMIC DNA]</scope>
    <source>
        <strain evidence="1 2">CHU3</strain>
    </source>
</reference>
<name>A0ABT2YII7_9BURK</name>
<comment type="caution">
    <text evidence="1">The sequence shown here is derived from an EMBL/GenBank/DDBJ whole genome shotgun (WGS) entry which is preliminary data.</text>
</comment>
<dbReference type="InterPro" id="IPR023214">
    <property type="entry name" value="HAD_sf"/>
</dbReference>
<sequence>MNDNVVVFDVDKTLVFGDLHDIVIRSWLQENARYKIIHKLAKFFYAVALVPPIRRKIEYLFTAFIPAADIDRIIRYLLTDASLANKQLLRRIGKYKVSGANVFLVSAAPEKLIAILARVLLVESISSKTVCGILIRDYLAKKSKAYKSLTTRGMVIRTIYSDSTLDFLDKAKNILIDGHSITTKNYYRRKA</sequence>
<organism evidence="1 2">
    <name type="scientific">Roseateles oligotrophus</name>
    <dbReference type="NCBI Taxonomy" id="1769250"/>
    <lineage>
        <taxon>Bacteria</taxon>
        <taxon>Pseudomonadati</taxon>
        <taxon>Pseudomonadota</taxon>
        <taxon>Betaproteobacteria</taxon>
        <taxon>Burkholderiales</taxon>
        <taxon>Sphaerotilaceae</taxon>
        <taxon>Roseateles</taxon>
    </lineage>
</organism>
<dbReference type="RefSeq" id="WP_263572474.1">
    <property type="nucleotide sequence ID" value="NZ_JAJIRN010000008.1"/>
</dbReference>
<dbReference type="EMBL" id="JAJIRN010000008">
    <property type="protein sequence ID" value="MCV2369879.1"/>
    <property type="molecule type" value="Genomic_DNA"/>
</dbReference>
<accession>A0ABT2YII7</accession>
<evidence type="ECO:0000313" key="2">
    <source>
        <dbReference type="Proteomes" id="UP001209701"/>
    </source>
</evidence>
<dbReference type="Gene3D" id="3.40.50.1000">
    <property type="entry name" value="HAD superfamily/HAD-like"/>
    <property type="match status" value="1"/>
</dbReference>
<proteinExistence type="predicted"/>
<dbReference type="Gene3D" id="1.20.1440.100">
    <property type="entry name" value="SG protein - dephosphorylation function"/>
    <property type="match status" value="1"/>
</dbReference>
<protein>
    <submittedName>
        <fullName evidence="1">Haloacid dehalogenase-like hydrolase</fullName>
    </submittedName>
</protein>
<gene>
    <name evidence="1" type="ORF">LNV07_17490</name>
</gene>
<evidence type="ECO:0000313" key="1">
    <source>
        <dbReference type="EMBL" id="MCV2369879.1"/>
    </source>
</evidence>
<dbReference type="Proteomes" id="UP001209701">
    <property type="component" value="Unassembled WGS sequence"/>
</dbReference>
<keyword evidence="2" id="KW-1185">Reference proteome</keyword>